<evidence type="ECO:0000256" key="1">
    <source>
        <dbReference type="SAM" id="SignalP"/>
    </source>
</evidence>
<evidence type="ECO:0000313" key="3">
    <source>
        <dbReference type="Proteomes" id="UP000253426"/>
    </source>
</evidence>
<protein>
    <submittedName>
        <fullName evidence="2">Putative beta-barrel porin 2</fullName>
    </submittedName>
</protein>
<accession>A0A366HA21</accession>
<dbReference type="RefSeq" id="WP_113961121.1">
    <property type="nucleotide sequence ID" value="NZ_QNRR01000011.1"/>
</dbReference>
<reference evidence="2 3" key="1">
    <citation type="submission" date="2018-06" db="EMBL/GenBank/DDBJ databases">
        <title>Genomic Encyclopedia of Type Strains, Phase IV (KMG-IV): sequencing the most valuable type-strain genomes for metagenomic binning, comparative biology and taxonomic classification.</title>
        <authorList>
            <person name="Goeker M."/>
        </authorList>
    </citation>
    <scope>NUCLEOTIDE SEQUENCE [LARGE SCALE GENOMIC DNA]</scope>
    <source>
        <strain evidence="2 3">DSM 25532</strain>
    </source>
</reference>
<dbReference type="InterPro" id="IPR018759">
    <property type="entry name" value="BBP2_2"/>
</dbReference>
<dbReference type="OrthoDB" id="183367at2"/>
<proteinExistence type="predicted"/>
<comment type="caution">
    <text evidence="2">The sequence shown here is derived from an EMBL/GenBank/DDBJ whole genome shotgun (WGS) entry which is preliminary data.</text>
</comment>
<dbReference type="Proteomes" id="UP000253426">
    <property type="component" value="Unassembled WGS sequence"/>
</dbReference>
<feature type="chain" id="PRO_5016686610" evidence="1">
    <location>
        <begin position="22"/>
        <end position="399"/>
    </location>
</feature>
<dbReference type="EMBL" id="QNRR01000011">
    <property type="protein sequence ID" value="RBP38677.1"/>
    <property type="molecule type" value="Genomic_DNA"/>
</dbReference>
<keyword evidence="1" id="KW-0732">Signal</keyword>
<dbReference type="Pfam" id="PF10082">
    <property type="entry name" value="BBP2_2"/>
    <property type="match status" value="1"/>
</dbReference>
<sequence>MKPYLFLLLAGAALLARPAHGQGLMALGQRADYEDSVPLTFIVGAGGGYDRVDYSGTDLGDYDSWFVNGAVGLLYAKNDPTTPWDVGADFGVIQYLDDTNRGEDLYYSARVSFNIKHELSRRLWVQDNAYFTYDAEPDFGVGASAGRRSGQYVYGYNKLSVGYAWSERIATTTSHTVEGIKYTDNDELGEFEDRLTNIFSQDISYALSRRTKLVGEYRFRITQYANSPAGLPSPDYTSHYILAGVDNAWSERLSSSLRVGAEIYESDRTSETAPYAEGSLTYALSRRTVARWYAQVGYDAAELGDYDSRYSYRTGVTATHHFTEKLSGTAGLHYVHSEYEGGATGGGSEDEIDAALGLSYNFWNNLSLDAGYTFTTISSDTDFGDYDRHRVNVGLNATF</sequence>
<keyword evidence="3" id="KW-1185">Reference proteome</keyword>
<feature type="signal peptide" evidence="1">
    <location>
        <begin position="1"/>
        <end position="21"/>
    </location>
</feature>
<dbReference type="AlphaFoldDB" id="A0A366HA21"/>
<organism evidence="2 3">
    <name type="scientific">Roseimicrobium gellanilyticum</name>
    <dbReference type="NCBI Taxonomy" id="748857"/>
    <lineage>
        <taxon>Bacteria</taxon>
        <taxon>Pseudomonadati</taxon>
        <taxon>Verrucomicrobiota</taxon>
        <taxon>Verrucomicrobiia</taxon>
        <taxon>Verrucomicrobiales</taxon>
        <taxon>Verrucomicrobiaceae</taxon>
        <taxon>Roseimicrobium</taxon>
    </lineage>
</organism>
<dbReference type="Gene3D" id="2.40.160.20">
    <property type="match status" value="1"/>
</dbReference>
<name>A0A366HA21_9BACT</name>
<evidence type="ECO:0000313" key="2">
    <source>
        <dbReference type="EMBL" id="RBP38677.1"/>
    </source>
</evidence>
<dbReference type="SUPFAM" id="SSF56935">
    <property type="entry name" value="Porins"/>
    <property type="match status" value="1"/>
</dbReference>
<gene>
    <name evidence="2" type="ORF">DES53_111199</name>
</gene>